<evidence type="ECO:0000256" key="4">
    <source>
        <dbReference type="ARBA" id="ARBA00022723"/>
    </source>
</evidence>
<dbReference type="AlphaFoldDB" id="D1C9B8"/>
<keyword evidence="7" id="KW-0186">Copper</keyword>
<sequence>MVQLRRRGHRALALVRLSKDLPLVRDMAPARWLRRAHRLRHPFLALLVFTLATLIAPAALAHGELDVARSTPGPGSINGVPPEAVELWFTEPLEEARSSIEVYDADRQRVDNGDVQVDPADPQHMRVTLPRLPDGTYTVAWRSASLVDGHVLQGTFEFRVGQARLPAGAAATDGERPAPQAVALRWLTLLGLAVAAGWWLLGLLGARLTARSRRLALTGAAAALLADLALVPMTAYLPPGDLPRQSLGQAFGIMPTPWLARVGLDVAVVALLGLLALPTLRRRWRPLLALGALLTAAAVLTLTLTSHSAARESYRPLAIALNAAHLESIVFWIGGVVHLAATPRLWREQSSPALRRFSRLALVLAPVAFLAGAANAGVLLPLSRPPWTSPYGRVLLLKTGIALGILVLAWFNRRQIQTGLQRLVALLRSLRGEAVLGMGALLAAAVLALTAPPAPAQIEPLHLRFDLDDERYAHLFMSHPDTGNRDLTIWLSGPDGTPLPDVQRAYVTLRMLERPIDPPRLRAERQEDDRWLVPRAPFSVKGWWMAEVEFAGDAPEPEVATFVFLLPDPIFIGPEQREENDPAAEELYQAAIDRLSRLTSMSSFERLTDGSGNSVTTEFAFAAPNRLRYATAVGGESIAIGDTQYYRDGNGTWTAQPRARPVRFPLAQVNYYTNPQGLTLGREMEIDGEICRLVSFYAPADNTRGEVWYLWWVGTETHHIRQEAMVANHHYMITTYSDFDAPVTIDAPEVASR</sequence>
<dbReference type="OrthoDB" id="2353937at2"/>
<organism evidence="12 13">
    <name type="scientific">Sphaerobacter thermophilus (strain ATCC 49802 / DSM 20745 / KCCM 41009 / NCIMB 13125 / S 6022)</name>
    <dbReference type="NCBI Taxonomy" id="479434"/>
    <lineage>
        <taxon>Bacteria</taxon>
        <taxon>Pseudomonadati</taxon>
        <taxon>Thermomicrobiota</taxon>
        <taxon>Thermomicrobia</taxon>
        <taxon>Sphaerobacterales</taxon>
        <taxon>Sphaerobacterineae</taxon>
        <taxon>Sphaerobacteraceae</taxon>
        <taxon>Sphaerobacter</taxon>
    </lineage>
</organism>
<dbReference type="HOGENOM" id="CLU_388262_0_0_0"/>
<name>D1C9B8_SPHTD</name>
<evidence type="ECO:0000256" key="5">
    <source>
        <dbReference type="ARBA" id="ARBA00022729"/>
    </source>
</evidence>
<feature type="transmembrane region" description="Helical" evidence="9">
    <location>
        <begin position="317"/>
        <end position="340"/>
    </location>
</feature>
<dbReference type="EMBL" id="CP001824">
    <property type="protein sequence ID" value="ACZ40411.1"/>
    <property type="molecule type" value="Genomic_DNA"/>
</dbReference>
<proteinExistence type="predicted"/>
<feature type="transmembrane region" description="Helical" evidence="9">
    <location>
        <begin position="287"/>
        <end position="305"/>
    </location>
</feature>
<dbReference type="GO" id="GO:0006825">
    <property type="term" value="P:copper ion transport"/>
    <property type="evidence" value="ECO:0007669"/>
    <property type="project" value="InterPro"/>
</dbReference>
<feature type="transmembrane region" description="Helical" evidence="9">
    <location>
        <begin position="360"/>
        <end position="382"/>
    </location>
</feature>
<dbReference type="GO" id="GO:0046688">
    <property type="term" value="P:response to copper ion"/>
    <property type="evidence" value="ECO:0007669"/>
    <property type="project" value="InterPro"/>
</dbReference>
<evidence type="ECO:0000256" key="9">
    <source>
        <dbReference type="SAM" id="Phobius"/>
    </source>
</evidence>
<dbReference type="GO" id="GO:0042597">
    <property type="term" value="C:periplasmic space"/>
    <property type="evidence" value="ECO:0007669"/>
    <property type="project" value="InterPro"/>
</dbReference>
<dbReference type="InterPro" id="IPR014756">
    <property type="entry name" value="Ig_E-set"/>
</dbReference>
<feature type="transmembrane region" description="Helical" evidence="9">
    <location>
        <begin position="394"/>
        <end position="411"/>
    </location>
</feature>
<dbReference type="Proteomes" id="UP000002027">
    <property type="component" value="Chromosome 2"/>
</dbReference>
<dbReference type="Gene3D" id="2.60.40.1220">
    <property type="match status" value="1"/>
</dbReference>
<keyword evidence="2" id="KW-1003">Cell membrane</keyword>
<dbReference type="KEGG" id="sti:Sthe_3008"/>
<evidence type="ECO:0000256" key="6">
    <source>
        <dbReference type="ARBA" id="ARBA00022989"/>
    </source>
</evidence>
<dbReference type="Pfam" id="PF05425">
    <property type="entry name" value="CopD"/>
    <property type="match status" value="1"/>
</dbReference>
<dbReference type="InterPro" id="IPR014755">
    <property type="entry name" value="Cu-Rt/internalin_Ig-like"/>
</dbReference>
<feature type="transmembrane region" description="Helical" evidence="9">
    <location>
        <begin position="258"/>
        <end position="280"/>
    </location>
</feature>
<evidence type="ECO:0000256" key="2">
    <source>
        <dbReference type="ARBA" id="ARBA00022475"/>
    </source>
</evidence>
<keyword evidence="13" id="KW-1185">Reference proteome</keyword>
<comment type="subcellular location">
    <subcellularLocation>
        <location evidence="1">Cell membrane</location>
        <topology evidence="1">Multi-pass membrane protein</topology>
    </subcellularLocation>
</comment>
<feature type="transmembrane region" description="Helical" evidence="9">
    <location>
        <begin position="183"/>
        <end position="203"/>
    </location>
</feature>
<evidence type="ECO:0000256" key="7">
    <source>
        <dbReference type="ARBA" id="ARBA00023008"/>
    </source>
</evidence>
<dbReference type="RefSeq" id="WP_012873446.1">
    <property type="nucleotide sequence ID" value="NC_013524.1"/>
</dbReference>
<feature type="transmembrane region" description="Helical" evidence="9">
    <location>
        <begin position="432"/>
        <end position="451"/>
    </location>
</feature>
<reference evidence="12 13" key="2">
    <citation type="journal article" date="2010" name="Stand. Genomic Sci.">
        <title>Complete genome sequence of Desulfohalobium retbaense type strain (HR(100)).</title>
        <authorList>
            <person name="Spring S."/>
            <person name="Nolan M."/>
            <person name="Lapidus A."/>
            <person name="Glavina Del Rio T."/>
            <person name="Copeland A."/>
            <person name="Tice H."/>
            <person name="Cheng J.F."/>
            <person name="Lucas S."/>
            <person name="Land M."/>
            <person name="Chen F."/>
            <person name="Bruce D."/>
            <person name="Goodwin L."/>
            <person name="Pitluck S."/>
            <person name="Ivanova N."/>
            <person name="Mavromatis K."/>
            <person name="Mikhailova N."/>
            <person name="Pati A."/>
            <person name="Chen A."/>
            <person name="Palaniappan K."/>
            <person name="Hauser L."/>
            <person name="Chang Y.J."/>
            <person name="Jeffries C.D."/>
            <person name="Munk C."/>
            <person name="Kiss H."/>
            <person name="Chain P."/>
            <person name="Han C."/>
            <person name="Brettin T."/>
            <person name="Detter J.C."/>
            <person name="Schuler E."/>
            <person name="Goker M."/>
            <person name="Rohde M."/>
            <person name="Bristow J."/>
            <person name="Eisen J.A."/>
            <person name="Markowitz V."/>
            <person name="Hugenholtz P."/>
            <person name="Kyrpides N.C."/>
            <person name="Klenk H.P."/>
        </authorList>
    </citation>
    <scope>NUCLEOTIDE SEQUENCE [LARGE SCALE GENOMIC DNA]</scope>
    <source>
        <strain evidence="13">ATCC 49802 / DSM 20745 / S 6022</strain>
    </source>
</reference>
<evidence type="ECO:0000259" key="11">
    <source>
        <dbReference type="Pfam" id="PF05425"/>
    </source>
</evidence>
<keyword evidence="6 9" id="KW-1133">Transmembrane helix</keyword>
<dbReference type="InterPro" id="IPR032694">
    <property type="entry name" value="CopC/D"/>
</dbReference>
<dbReference type="eggNOG" id="COG1276">
    <property type="taxonomic scope" value="Bacteria"/>
</dbReference>
<dbReference type="InterPro" id="IPR007348">
    <property type="entry name" value="CopC_dom"/>
</dbReference>
<evidence type="ECO:0000313" key="12">
    <source>
        <dbReference type="EMBL" id="ACZ40411.1"/>
    </source>
</evidence>
<dbReference type="Pfam" id="PF04234">
    <property type="entry name" value="CopC"/>
    <property type="match status" value="1"/>
</dbReference>
<dbReference type="PANTHER" id="PTHR34820">
    <property type="entry name" value="INNER MEMBRANE PROTEIN YEBZ"/>
    <property type="match status" value="1"/>
</dbReference>
<dbReference type="GO" id="GO:0005886">
    <property type="term" value="C:plasma membrane"/>
    <property type="evidence" value="ECO:0007669"/>
    <property type="project" value="UniProtKB-SubCell"/>
</dbReference>
<gene>
    <name evidence="12" type="ordered locus">Sthe_3008</name>
</gene>
<evidence type="ECO:0000313" key="13">
    <source>
        <dbReference type="Proteomes" id="UP000002027"/>
    </source>
</evidence>
<evidence type="ECO:0000256" key="8">
    <source>
        <dbReference type="ARBA" id="ARBA00023136"/>
    </source>
</evidence>
<dbReference type="GO" id="GO:0005507">
    <property type="term" value="F:copper ion binding"/>
    <property type="evidence" value="ECO:0007669"/>
    <property type="project" value="InterPro"/>
</dbReference>
<keyword evidence="8 9" id="KW-0472">Membrane</keyword>
<keyword evidence="5" id="KW-0732">Signal</keyword>
<keyword evidence="3 9" id="KW-0812">Transmembrane</keyword>
<dbReference type="SUPFAM" id="SSF81296">
    <property type="entry name" value="E set domains"/>
    <property type="match status" value="1"/>
</dbReference>
<dbReference type="InParanoid" id="D1C9B8"/>
<dbReference type="InterPro" id="IPR008457">
    <property type="entry name" value="Cu-R_CopD_dom"/>
</dbReference>
<evidence type="ECO:0000256" key="3">
    <source>
        <dbReference type="ARBA" id="ARBA00022692"/>
    </source>
</evidence>
<feature type="domain" description="CopC" evidence="10">
    <location>
        <begin position="67"/>
        <end position="160"/>
    </location>
</feature>
<accession>D1C9B8</accession>
<dbReference type="eggNOG" id="COG2372">
    <property type="taxonomic scope" value="Bacteria"/>
</dbReference>
<protein>
    <submittedName>
        <fullName evidence="12">Copper resistance protein CopC</fullName>
    </submittedName>
</protein>
<evidence type="ECO:0000256" key="1">
    <source>
        <dbReference type="ARBA" id="ARBA00004651"/>
    </source>
</evidence>
<keyword evidence="4" id="KW-0479">Metal-binding</keyword>
<dbReference type="PANTHER" id="PTHR34820:SF4">
    <property type="entry name" value="INNER MEMBRANE PROTEIN YEBZ"/>
    <property type="match status" value="1"/>
</dbReference>
<evidence type="ECO:0000259" key="10">
    <source>
        <dbReference type="Pfam" id="PF04234"/>
    </source>
</evidence>
<dbReference type="STRING" id="479434.Sthe_3008"/>
<feature type="transmembrane region" description="Helical" evidence="9">
    <location>
        <begin position="215"/>
        <end position="238"/>
    </location>
</feature>
<reference evidence="13" key="1">
    <citation type="submission" date="2009-11" db="EMBL/GenBank/DDBJ databases">
        <title>The complete chromosome 2 of Sphaerobacter thermophilus DSM 20745.</title>
        <authorList>
            <person name="Lucas S."/>
            <person name="Copeland A."/>
            <person name="Lapidus A."/>
            <person name="Glavina del Rio T."/>
            <person name="Dalin E."/>
            <person name="Tice H."/>
            <person name="Bruce D."/>
            <person name="Goodwin L."/>
            <person name="Pitluck S."/>
            <person name="Kyrpides N."/>
            <person name="Mavromatis K."/>
            <person name="Ivanova N."/>
            <person name="Mikhailova N."/>
            <person name="LaButti K.M."/>
            <person name="Clum A."/>
            <person name="Sun H.I."/>
            <person name="Brettin T."/>
            <person name="Detter J.C."/>
            <person name="Han C."/>
            <person name="Larimer F."/>
            <person name="Land M."/>
            <person name="Hauser L."/>
            <person name="Markowitz V."/>
            <person name="Cheng J.F."/>
            <person name="Hugenholtz P."/>
            <person name="Woyke T."/>
            <person name="Wu D."/>
            <person name="Steenblock K."/>
            <person name="Schneider S."/>
            <person name="Pukall R."/>
            <person name="Goeker M."/>
            <person name="Klenk H.P."/>
            <person name="Eisen J.A."/>
        </authorList>
    </citation>
    <scope>NUCLEOTIDE SEQUENCE [LARGE SCALE GENOMIC DNA]</scope>
    <source>
        <strain evidence="13">ATCC 49802 / DSM 20745 / S 6022</strain>
    </source>
</reference>
<feature type="domain" description="Copper resistance protein D" evidence="11">
    <location>
        <begin position="353"/>
        <end position="447"/>
    </location>
</feature>